<evidence type="ECO:0000256" key="2">
    <source>
        <dbReference type="ARBA" id="ARBA00023315"/>
    </source>
</evidence>
<evidence type="ECO:0000313" key="4">
    <source>
        <dbReference type="EMBL" id="QNN61444.1"/>
    </source>
</evidence>
<name>A0A7G9S0R9_9FIRM</name>
<dbReference type="EMBL" id="CP060715">
    <property type="protein sequence ID" value="QNN61444.1"/>
    <property type="molecule type" value="Genomic_DNA"/>
</dbReference>
<evidence type="ECO:0000259" key="3">
    <source>
        <dbReference type="PROSITE" id="PS51186"/>
    </source>
</evidence>
<keyword evidence="2 4" id="KW-0012">Acyltransferase</keyword>
<feature type="domain" description="N-acetyltransferase" evidence="3">
    <location>
        <begin position="5"/>
        <end position="142"/>
    </location>
</feature>
<organism evidence="4 5">
    <name type="scientific">Erysipelothrix inopinata</name>
    <dbReference type="NCBI Taxonomy" id="225084"/>
    <lineage>
        <taxon>Bacteria</taxon>
        <taxon>Bacillati</taxon>
        <taxon>Bacillota</taxon>
        <taxon>Erysipelotrichia</taxon>
        <taxon>Erysipelotrichales</taxon>
        <taxon>Erysipelotrichaceae</taxon>
        <taxon>Erysipelothrix</taxon>
    </lineage>
</organism>
<protein>
    <submittedName>
        <fullName evidence="4">N-acetyltransferase</fullName>
        <ecNumber evidence="4">2.3.1.-</ecNumber>
    </submittedName>
</protein>
<dbReference type="InterPro" id="IPR000182">
    <property type="entry name" value="GNAT_dom"/>
</dbReference>
<dbReference type="PROSITE" id="PS51186">
    <property type="entry name" value="GNAT"/>
    <property type="match status" value="1"/>
</dbReference>
<evidence type="ECO:0000313" key="5">
    <source>
        <dbReference type="Proteomes" id="UP000515928"/>
    </source>
</evidence>
<dbReference type="GO" id="GO:0016747">
    <property type="term" value="F:acyltransferase activity, transferring groups other than amino-acyl groups"/>
    <property type="evidence" value="ECO:0007669"/>
    <property type="project" value="InterPro"/>
</dbReference>
<keyword evidence="1 4" id="KW-0808">Transferase</keyword>
<dbReference type="PANTHER" id="PTHR43800">
    <property type="entry name" value="PEPTIDYL-LYSINE N-ACETYLTRANSFERASE YJAB"/>
    <property type="match status" value="1"/>
</dbReference>
<dbReference type="AlphaFoldDB" id="A0A7G9S0R9"/>
<evidence type="ECO:0000256" key="1">
    <source>
        <dbReference type="ARBA" id="ARBA00022679"/>
    </source>
</evidence>
<dbReference type="CDD" id="cd04301">
    <property type="entry name" value="NAT_SF"/>
    <property type="match status" value="1"/>
</dbReference>
<dbReference type="Proteomes" id="UP000515928">
    <property type="component" value="Chromosome"/>
</dbReference>
<proteinExistence type="predicted"/>
<reference evidence="4 5" key="1">
    <citation type="submission" date="2020-08" db="EMBL/GenBank/DDBJ databases">
        <title>Genome sequence of Erysipelothrix inopinata DSM 15511T.</title>
        <authorList>
            <person name="Hyun D.-W."/>
            <person name="Bae J.-W."/>
        </authorList>
    </citation>
    <scope>NUCLEOTIDE SEQUENCE [LARGE SCALE GENOMIC DNA]</scope>
    <source>
        <strain evidence="4 5">DSM 15511</strain>
    </source>
</reference>
<dbReference type="RefSeq" id="WP_187534645.1">
    <property type="nucleotide sequence ID" value="NZ_CBCSHU010000028.1"/>
</dbReference>
<dbReference type="EC" id="2.3.1.-" evidence="4"/>
<dbReference type="NCBIfam" id="NF007853">
    <property type="entry name" value="PRK10562.1"/>
    <property type="match status" value="1"/>
</dbReference>
<dbReference type="Gene3D" id="3.40.630.30">
    <property type="match status" value="1"/>
</dbReference>
<keyword evidence="5" id="KW-1185">Reference proteome</keyword>
<dbReference type="Pfam" id="PF13673">
    <property type="entry name" value="Acetyltransf_10"/>
    <property type="match status" value="1"/>
</dbReference>
<accession>A0A7G9S0R9</accession>
<dbReference type="KEGG" id="eio:H9L01_03520"/>
<dbReference type="SUPFAM" id="SSF55729">
    <property type="entry name" value="Acyl-CoA N-acyltransferases (Nat)"/>
    <property type="match status" value="1"/>
</dbReference>
<dbReference type="PANTHER" id="PTHR43800:SF1">
    <property type="entry name" value="PEPTIDYL-LYSINE N-ACETYLTRANSFERASE YJAB"/>
    <property type="match status" value="1"/>
</dbReference>
<dbReference type="InterPro" id="IPR016181">
    <property type="entry name" value="Acyl_CoA_acyltransferase"/>
</dbReference>
<gene>
    <name evidence="4" type="ORF">H9L01_03520</name>
</gene>
<sequence>MIRLMEIPEIDEVMDLWINTNFEVHDYVDSSYWRENYDSFKEMLENANIYVSVDNNRINGFAGVLGGHYLAGIFVDTVSRNKGIGKDLMNYLKERYDELTLNVYQQNKKAIKFYEREGFVVIDEDVEEETNIPEFTMAWPENL</sequence>